<evidence type="ECO:0000313" key="1">
    <source>
        <dbReference type="EMBL" id="QFZ28479.1"/>
    </source>
</evidence>
<organism evidence="1 2">
    <name type="scientific">Clavispora lusitaniae</name>
    <name type="common">Candida lusitaniae</name>
    <dbReference type="NCBI Taxonomy" id="36911"/>
    <lineage>
        <taxon>Eukaryota</taxon>
        <taxon>Fungi</taxon>
        <taxon>Dikarya</taxon>
        <taxon>Ascomycota</taxon>
        <taxon>Saccharomycotina</taxon>
        <taxon>Pichiomycetes</taxon>
        <taxon>Metschnikowiaceae</taxon>
        <taxon>Clavispora</taxon>
    </lineage>
</organism>
<name>A0ACD0WMB2_CLALS</name>
<dbReference type="EMBL" id="CP038487">
    <property type="protein sequence ID" value="QFZ28479.1"/>
    <property type="molecule type" value="Genomic_DNA"/>
</dbReference>
<proteinExistence type="predicted"/>
<reference evidence="2" key="1">
    <citation type="journal article" date="2019" name="MBio">
        <title>Comparative genomics for the elucidation of multidrug resistance (MDR) in Candida lusitaniae.</title>
        <authorList>
            <person name="Kannan A."/>
            <person name="Asner S.A."/>
            <person name="Trachsel E."/>
            <person name="Kelly S."/>
            <person name="Parker J."/>
            <person name="Sanglard D."/>
        </authorList>
    </citation>
    <scope>NUCLEOTIDE SEQUENCE [LARGE SCALE GENOMIC DNA]</scope>
    <source>
        <strain evidence="2">P1</strain>
    </source>
</reference>
<protein>
    <submittedName>
        <fullName evidence="1">Pre-rRNA-processing protein</fullName>
    </submittedName>
</protein>
<gene>
    <name evidence="1" type="ORF">EJF14_40521</name>
</gene>
<dbReference type="Proteomes" id="UP000326582">
    <property type="component" value="Chromosome 4"/>
</dbReference>
<evidence type="ECO:0000313" key="2">
    <source>
        <dbReference type="Proteomes" id="UP000326582"/>
    </source>
</evidence>
<keyword evidence="2" id="KW-1185">Reference proteome</keyword>
<sequence length="363" mass="40385">MGSKRKKQEKKKDFLKPKLKVGKTAAKPSNYTDTSFTAKSISLPNQSLVKSTNGSTQVKEEVDLTHHLSLTKHHAATTRKEVLNYIENHLPSNPSLYKQILSLTVSLITDQSNNVRLAFVSLLAACAQKQPGLLELHMRSIILFVHSAMSHIQSDIRGTSTAVLNVLIDHASIPLVKGHFVKTLKSYFTLMSWNISNDKKAISYAVNTSAALGGASKKARVGHLNVLQKFLRAALFENSQEDVSSINWDTCNTIHPHTARHMLPNNPQAFTAFKFFIDELPSRRNDDDEIAGEDGAYSLHEIDNISTEDQTTRRKILKDIFLGPLKKNLLNIVKEGGEAGKEANSCLAVLEEFEKEIKKSEQT</sequence>
<accession>A0ACD0WMB2</accession>